<organism evidence="1 2">
    <name type="scientific">Tanacetum coccineum</name>
    <dbReference type="NCBI Taxonomy" id="301880"/>
    <lineage>
        <taxon>Eukaryota</taxon>
        <taxon>Viridiplantae</taxon>
        <taxon>Streptophyta</taxon>
        <taxon>Embryophyta</taxon>
        <taxon>Tracheophyta</taxon>
        <taxon>Spermatophyta</taxon>
        <taxon>Magnoliopsida</taxon>
        <taxon>eudicotyledons</taxon>
        <taxon>Gunneridae</taxon>
        <taxon>Pentapetalae</taxon>
        <taxon>asterids</taxon>
        <taxon>campanulids</taxon>
        <taxon>Asterales</taxon>
        <taxon>Asteraceae</taxon>
        <taxon>Asteroideae</taxon>
        <taxon>Anthemideae</taxon>
        <taxon>Anthemidinae</taxon>
        <taxon>Tanacetum</taxon>
    </lineage>
</organism>
<reference evidence="1" key="1">
    <citation type="journal article" date="2022" name="Int. J. Mol. Sci.">
        <title>Draft Genome of Tanacetum Coccineum: Genomic Comparison of Closely Related Tanacetum-Family Plants.</title>
        <authorList>
            <person name="Yamashiro T."/>
            <person name="Shiraishi A."/>
            <person name="Nakayama K."/>
            <person name="Satake H."/>
        </authorList>
    </citation>
    <scope>NUCLEOTIDE SEQUENCE</scope>
</reference>
<keyword evidence="2" id="KW-1185">Reference proteome</keyword>
<evidence type="ECO:0000313" key="1">
    <source>
        <dbReference type="EMBL" id="GJT60617.1"/>
    </source>
</evidence>
<protein>
    <submittedName>
        <fullName evidence="1">Uncharacterized protein</fullName>
    </submittedName>
</protein>
<dbReference type="EMBL" id="BQNB010017215">
    <property type="protein sequence ID" value="GJT60617.1"/>
    <property type="molecule type" value="Genomic_DNA"/>
</dbReference>
<gene>
    <name evidence="1" type="ORF">Tco_1004150</name>
</gene>
<name>A0ABQ5FBJ8_9ASTR</name>
<reference evidence="1" key="2">
    <citation type="submission" date="2022-01" db="EMBL/GenBank/DDBJ databases">
        <authorList>
            <person name="Yamashiro T."/>
            <person name="Shiraishi A."/>
            <person name="Satake H."/>
            <person name="Nakayama K."/>
        </authorList>
    </citation>
    <scope>NUCLEOTIDE SEQUENCE</scope>
</reference>
<accession>A0ABQ5FBJ8</accession>
<sequence length="291" mass="33181">MLGCIRIELEGRIAFRPLVIEDLGILYVDSEILHNVCDKKGYERTNVENYKSGKINTAGASVNTAVRLGKPPQKEYKEKGVYDSGCSWHITGNNILSYSNMMILLVVLFPLELDKDEEDESSLRSEFVKYIDARTSDEHLFEQFSPFKNAFTLPDVPNVFSINDTRIFGNAYDDEDVGAEAKLNTLETTMNAMMQCKERLRLYAVKNFKRTRKMRRNLSLGNKANERGCTRLLPMKEGIDFDKGFIVSQDRSKERPLLSLGYSKRRKTRQAIYENLTSALVTAEEADSVDV</sequence>
<comment type="caution">
    <text evidence="1">The sequence shown here is derived from an EMBL/GenBank/DDBJ whole genome shotgun (WGS) entry which is preliminary data.</text>
</comment>
<evidence type="ECO:0000313" key="2">
    <source>
        <dbReference type="Proteomes" id="UP001151760"/>
    </source>
</evidence>
<dbReference type="Proteomes" id="UP001151760">
    <property type="component" value="Unassembled WGS sequence"/>
</dbReference>
<proteinExistence type="predicted"/>